<comment type="caution">
    <text evidence="1">The sequence shown here is derived from an EMBL/GenBank/DDBJ whole genome shotgun (WGS) entry which is preliminary data.</text>
</comment>
<evidence type="ECO:0000313" key="2">
    <source>
        <dbReference type="Proteomes" id="UP001333110"/>
    </source>
</evidence>
<dbReference type="PANTHER" id="PTHR33395:SF22">
    <property type="entry name" value="REVERSE TRANSCRIPTASE DOMAIN-CONTAINING PROTEIN"/>
    <property type="match status" value="1"/>
</dbReference>
<protein>
    <recommendedName>
        <fullName evidence="3">Reverse transcriptase</fullName>
    </recommendedName>
</protein>
<accession>A0AAN7PLL6</accession>
<name>A0AAN7PLL6_MYCAM</name>
<dbReference type="EMBL" id="JAUNZN010000001">
    <property type="protein sequence ID" value="KAK4832390.1"/>
    <property type="molecule type" value="Genomic_DNA"/>
</dbReference>
<organism evidence="1 2">
    <name type="scientific">Mycteria americana</name>
    <name type="common">Wood stork</name>
    <dbReference type="NCBI Taxonomy" id="33587"/>
    <lineage>
        <taxon>Eukaryota</taxon>
        <taxon>Metazoa</taxon>
        <taxon>Chordata</taxon>
        <taxon>Craniata</taxon>
        <taxon>Vertebrata</taxon>
        <taxon>Euteleostomi</taxon>
        <taxon>Archelosauria</taxon>
        <taxon>Archosauria</taxon>
        <taxon>Dinosauria</taxon>
        <taxon>Saurischia</taxon>
        <taxon>Theropoda</taxon>
        <taxon>Coelurosauria</taxon>
        <taxon>Aves</taxon>
        <taxon>Neognathae</taxon>
        <taxon>Neoaves</taxon>
        <taxon>Aequornithes</taxon>
        <taxon>Ciconiiformes</taxon>
        <taxon>Ciconiidae</taxon>
        <taxon>Mycteria</taxon>
    </lineage>
</organism>
<reference evidence="1 2" key="1">
    <citation type="journal article" date="2023" name="J. Hered.">
        <title>Chromosome-level genome of the wood stork (Mycteria americana) provides insight into avian chromosome evolution.</title>
        <authorList>
            <person name="Flamio R. Jr."/>
            <person name="Ramstad K.M."/>
        </authorList>
    </citation>
    <scope>NUCLEOTIDE SEQUENCE [LARGE SCALE GENOMIC DNA]</scope>
    <source>
        <strain evidence="1">JAX WOST 10</strain>
    </source>
</reference>
<sequence length="155" mass="18227">MPSLLVRFAFRNPRSLRGILGEEDLPLWEEVTVVQHLKKLDMHNSMAPGRMHRQMLRNLADVIVRVLSIIFKRLWQLWEIPEGWKRANVTPINKKSTKEDLGTYRLVSLTLVPGKAFDTVSLNIVIHKLIKYQLHKWAVRWVENWLNCKPQSCVH</sequence>
<dbReference type="AlphaFoldDB" id="A0AAN7PLL6"/>
<dbReference type="GO" id="GO:0061343">
    <property type="term" value="P:cell adhesion involved in heart morphogenesis"/>
    <property type="evidence" value="ECO:0007669"/>
    <property type="project" value="TreeGrafter"/>
</dbReference>
<dbReference type="GO" id="GO:0031012">
    <property type="term" value="C:extracellular matrix"/>
    <property type="evidence" value="ECO:0007669"/>
    <property type="project" value="TreeGrafter"/>
</dbReference>
<dbReference type="PANTHER" id="PTHR33395">
    <property type="entry name" value="TRANSCRIPTASE, PUTATIVE-RELATED-RELATED"/>
    <property type="match status" value="1"/>
</dbReference>
<dbReference type="Proteomes" id="UP001333110">
    <property type="component" value="Unassembled WGS sequence"/>
</dbReference>
<dbReference type="GO" id="GO:0007508">
    <property type="term" value="P:larval heart development"/>
    <property type="evidence" value="ECO:0007669"/>
    <property type="project" value="TreeGrafter"/>
</dbReference>
<gene>
    <name evidence="1" type="ORF">QYF61_022245</name>
</gene>
<evidence type="ECO:0000313" key="1">
    <source>
        <dbReference type="EMBL" id="KAK4832390.1"/>
    </source>
</evidence>
<keyword evidence="2" id="KW-1185">Reference proteome</keyword>
<proteinExistence type="predicted"/>
<evidence type="ECO:0008006" key="3">
    <source>
        <dbReference type="Google" id="ProtNLM"/>
    </source>
</evidence>